<dbReference type="PROSITE" id="PS00963">
    <property type="entry name" value="RIBOSOMAL_S2_2"/>
    <property type="match status" value="1"/>
</dbReference>
<dbReference type="Pfam" id="PF00318">
    <property type="entry name" value="Ribosomal_S2"/>
    <property type="match status" value="1"/>
</dbReference>
<reference evidence="7 8" key="1">
    <citation type="journal article" date="2016" name="Nat. Commun.">
        <title>Thousands of microbial genomes shed light on interconnected biogeochemical processes in an aquifer system.</title>
        <authorList>
            <person name="Anantharaman K."/>
            <person name="Brown C.T."/>
            <person name="Hug L.A."/>
            <person name="Sharon I."/>
            <person name="Castelle C.J."/>
            <person name="Probst A.J."/>
            <person name="Thomas B.C."/>
            <person name="Singh A."/>
            <person name="Wilkins M.J."/>
            <person name="Karaoz U."/>
            <person name="Brodie E.L."/>
            <person name="Williams K.H."/>
            <person name="Hubbard S.S."/>
            <person name="Banfield J.F."/>
        </authorList>
    </citation>
    <scope>NUCLEOTIDE SEQUENCE [LARGE SCALE GENOMIC DNA]</scope>
</reference>
<evidence type="ECO:0000256" key="6">
    <source>
        <dbReference type="RuleBase" id="RU003631"/>
    </source>
</evidence>
<dbReference type="InterPro" id="IPR001865">
    <property type="entry name" value="Ribosomal_uS2"/>
</dbReference>
<dbReference type="Gene3D" id="3.40.50.10490">
    <property type="entry name" value="Glucose-6-phosphate isomerase like protein, domain 1"/>
    <property type="match status" value="1"/>
</dbReference>
<evidence type="ECO:0000256" key="5">
    <source>
        <dbReference type="HAMAP-Rule" id="MF_00291"/>
    </source>
</evidence>
<dbReference type="InterPro" id="IPR018130">
    <property type="entry name" value="Ribosomal_uS2_CS"/>
</dbReference>
<dbReference type="EMBL" id="MHIL01000033">
    <property type="protein sequence ID" value="OGY50220.1"/>
    <property type="molecule type" value="Genomic_DNA"/>
</dbReference>
<accession>A0A1G1YER1</accession>
<keyword evidence="3 5" id="KW-0687">Ribonucleoprotein</keyword>
<comment type="caution">
    <text evidence="7">The sequence shown here is derived from an EMBL/GenBank/DDBJ whole genome shotgun (WGS) entry which is preliminary data.</text>
</comment>
<dbReference type="GO" id="GO:0006412">
    <property type="term" value="P:translation"/>
    <property type="evidence" value="ECO:0007669"/>
    <property type="project" value="UniProtKB-UniRule"/>
</dbReference>
<dbReference type="InterPro" id="IPR023591">
    <property type="entry name" value="Ribosomal_uS2_flav_dom_sf"/>
</dbReference>
<dbReference type="GO" id="GO:0022627">
    <property type="term" value="C:cytosolic small ribosomal subunit"/>
    <property type="evidence" value="ECO:0007669"/>
    <property type="project" value="TreeGrafter"/>
</dbReference>
<evidence type="ECO:0000256" key="4">
    <source>
        <dbReference type="ARBA" id="ARBA00035256"/>
    </source>
</evidence>
<keyword evidence="2 5" id="KW-0689">Ribosomal protein</keyword>
<proteinExistence type="inferred from homology"/>
<name>A0A1G1YER1_9BACT</name>
<dbReference type="NCBIfam" id="TIGR01011">
    <property type="entry name" value="rpsB_bact"/>
    <property type="match status" value="1"/>
</dbReference>
<comment type="similarity">
    <text evidence="1 5 6">Belongs to the universal ribosomal protein uS2 family.</text>
</comment>
<gene>
    <name evidence="5" type="primary">rpsB</name>
    <name evidence="7" type="ORF">A3J59_04640</name>
</gene>
<dbReference type="CDD" id="cd01425">
    <property type="entry name" value="RPS2"/>
    <property type="match status" value="1"/>
</dbReference>
<dbReference type="PRINTS" id="PR00395">
    <property type="entry name" value="RIBOSOMALS2"/>
</dbReference>
<dbReference type="PANTHER" id="PTHR12534:SF0">
    <property type="entry name" value="SMALL RIBOSOMAL SUBUNIT PROTEIN US2M"/>
    <property type="match status" value="1"/>
</dbReference>
<sequence>MPQVPDLLTMLKSGVHFGHKLSKRHPKMEPFIFTSKNGFHIINIEETQTRLQAALAFVEKVVLNGGTILFLGTKKQAQPIIRKYAEACGMPFVVERWLGGTFTNFAAISKLTKKYRSLKEQKARGDLEKYTKKERLDFDREIQKLEKVVGGIAEMNRVPEAIFVCDIKKEKTAVREAIRKNVPIVALCDTNTNPDLVTYPIPSNDDAIKSIELMTQLIAAAVAAGQAAKRAQPAAA</sequence>
<evidence type="ECO:0000256" key="2">
    <source>
        <dbReference type="ARBA" id="ARBA00022980"/>
    </source>
</evidence>
<dbReference type="InterPro" id="IPR005706">
    <property type="entry name" value="Ribosomal_uS2_bac/mit/plastid"/>
</dbReference>
<dbReference type="SUPFAM" id="SSF52313">
    <property type="entry name" value="Ribosomal protein S2"/>
    <property type="match status" value="1"/>
</dbReference>
<evidence type="ECO:0000313" key="7">
    <source>
        <dbReference type="EMBL" id="OGY50220.1"/>
    </source>
</evidence>
<evidence type="ECO:0000256" key="1">
    <source>
        <dbReference type="ARBA" id="ARBA00006242"/>
    </source>
</evidence>
<dbReference type="Proteomes" id="UP000177310">
    <property type="component" value="Unassembled WGS sequence"/>
</dbReference>
<dbReference type="PROSITE" id="PS00962">
    <property type="entry name" value="RIBOSOMAL_S2_1"/>
    <property type="match status" value="1"/>
</dbReference>
<dbReference type="Gene3D" id="1.10.287.610">
    <property type="entry name" value="Helix hairpin bin"/>
    <property type="match status" value="1"/>
</dbReference>
<protein>
    <recommendedName>
        <fullName evidence="4 5">Small ribosomal subunit protein uS2</fullName>
    </recommendedName>
</protein>
<organism evidence="7 8">
    <name type="scientific">Candidatus Buchananbacteria bacterium RIFCSPHIGHO2_02_FULL_56_16</name>
    <dbReference type="NCBI Taxonomy" id="1797542"/>
    <lineage>
        <taxon>Bacteria</taxon>
        <taxon>Candidatus Buchananiibacteriota</taxon>
    </lineage>
</organism>
<dbReference type="STRING" id="1797542.A3J59_04640"/>
<evidence type="ECO:0000256" key="3">
    <source>
        <dbReference type="ARBA" id="ARBA00023274"/>
    </source>
</evidence>
<dbReference type="GO" id="GO:0003735">
    <property type="term" value="F:structural constituent of ribosome"/>
    <property type="evidence" value="ECO:0007669"/>
    <property type="project" value="InterPro"/>
</dbReference>
<dbReference type="AlphaFoldDB" id="A0A1G1YER1"/>
<dbReference type="PANTHER" id="PTHR12534">
    <property type="entry name" value="30S RIBOSOMAL PROTEIN S2 PROKARYOTIC AND ORGANELLAR"/>
    <property type="match status" value="1"/>
</dbReference>
<evidence type="ECO:0000313" key="8">
    <source>
        <dbReference type="Proteomes" id="UP000177310"/>
    </source>
</evidence>
<dbReference type="HAMAP" id="MF_00291_B">
    <property type="entry name" value="Ribosomal_uS2_B"/>
    <property type="match status" value="1"/>
</dbReference>